<keyword evidence="10" id="KW-1185">Reference proteome</keyword>
<keyword evidence="3 6" id="KW-0863">Zinc-finger</keyword>
<feature type="compositionally biased region" description="Basic and acidic residues" evidence="7">
    <location>
        <begin position="832"/>
        <end position="842"/>
    </location>
</feature>
<dbReference type="CDD" id="cd04301">
    <property type="entry name" value="NAT_SF"/>
    <property type="match status" value="1"/>
</dbReference>
<name>A0A9D4URL4_ADICA</name>
<dbReference type="GO" id="GO:0006357">
    <property type="term" value="P:regulation of transcription by RNA polymerase II"/>
    <property type="evidence" value="ECO:0007669"/>
    <property type="project" value="TreeGrafter"/>
</dbReference>
<dbReference type="InterPro" id="IPR056511">
    <property type="entry name" value="IDM1_C"/>
</dbReference>
<dbReference type="Pfam" id="PF22970">
    <property type="entry name" value="DUF7028"/>
    <property type="match status" value="1"/>
</dbReference>
<proteinExistence type="predicted"/>
<feature type="region of interest" description="Disordered" evidence="7">
    <location>
        <begin position="811"/>
        <end position="875"/>
    </location>
</feature>
<comment type="caution">
    <text evidence="9">The sequence shown here is derived from an EMBL/GenBank/DDBJ whole genome shotgun (WGS) entry which is preliminary data.</text>
</comment>
<keyword evidence="2" id="KW-0479">Metal-binding</keyword>
<evidence type="ECO:0000313" key="10">
    <source>
        <dbReference type="Proteomes" id="UP000886520"/>
    </source>
</evidence>
<feature type="compositionally biased region" description="Basic residues" evidence="7">
    <location>
        <begin position="1225"/>
        <end position="1240"/>
    </location>
</feature>
<dbReference type="SUPFAM" id="SSF55729">
    <property type="entry name" value="Acyl-CoA N-acyltransferases (Nat)"/>
    <property type="match status" value="1"/>
</dbReference>
<dbReference type="OrthoDB" id="429143at2759"/>
<evidence type="ECO:0000256" key="7">
    <source>
        <dbReference type="SAM" id="MobiDB-lite"/>
    </source>
</evidence>
<feature type="region of interest" description="Disordered" evidence="7">
    <location>
        <begin position="1202"/>
        <end position="1257"/>
    </location>
</feature>
<feature type="compositionally biased region" description="Polar residues" evidence="7">
    <location>
        <begin position="760"/>
        <end position="773"/>
    </location>
</feature>
<feature type="compositionally biased region" description="Basic and acidic residues" evidence="7">
    <location>
        <begin position="853"/>
        <end position="868"/>
    </location>
</feature>
<dbReference type="InterPro" id="IPR001965">
    <property type="entry name" value="Znf_PHD"/>
</dbReference>
<comment type="subcellular location">
    <subcellularLocation>
        <location evidence="1">Nucleus</location>
    </subcellularLocation>
</comment>
<evidence type="ECO:0000256" key="1">
    <source>
        <dbReference type="ARBA" id="ARBA00004123"/>
    </source>
</evidence>
<evidence type="ECO:0000256" key="5">
    <source>
        <dbReference type="ARBA" id="ARBA00023242"/>
    </source>
</evidence>
<organism evidence="9 10">
    <name type="scientific">Adiantum capillus-veneris</name>
    <name type="common">Maidenhair fern</name>
    <dbReference type="NCBI Taxonomy" id="13818"/>
    <lineage>
        <taxon>Eukaryota</taxon>
        <taxon>Viridiplantae</taxon>
        <taxon>Streptophyta</taxon>
        <taxon>Embryophyta</taxon>
        <taxon>Tracheophyta</taxon>
        <taxon>Polypodiopsida</taxon>
        <taxon>Polypodiidae</taxon>
        <taxon>Polypodiales</taxon>
        <taxon>Pteridineae</taxon>
        <taxon>Pteridaceae</taxon>
        <taxon>Vittarioideae</taxon>
        <taxon>Adiantum</taxon>
    </lineage>
</organism>
<keyword evidence="5" id="KW-0539">Nucleus</keyword>
<gene>
    <name evidence="9" type="ORF">GOP47_0012587</name>
</gene>
<dbReference type="PANTHER" id="PTHR46309">
    <property type="entry name" value="PHD FINGER PROTEIN 12"/>
    <property type="match status" value="1"/>
</dbReference>
<dbReference type="InterPro" id="IPR054292">
    <property type="entry name" value="DUF7028"/>
</dbReference>
<keyword evidence="4" id="KW-0862">Zinc</keyword>
<dbReference type="SUPFAM" id="SSF57903">
    <property type="entry name" value="FYVE/PHD zinc finger"/>
    <property type="match status" value="1"/>
</dbReference>
<dbReference type="PANTHER" id="PTHR46309:SF1">
    <property type="entry name" value="PHD FINGER PROTEIN 12"/>
    <property type="match status" value="1"/>
</dbReference>
<dbReference type="Pfam" id="PF23209">
    <property type="entry name" value="IDM1_C"/>
    <property type="match status" value="1"/>
</dbReference>
<dbReference type="EMBL" id="JABFUD020000012">
    <property type="protein sequence ID" value="KAI5072481.1"/>
    <property type="molecule type" value="Genomic_DNA"/>
</dbReference>
<dbReference type="Proteomes" id="UP000886520">
    <property type="component" value="Chromosome 12"/>
</dbReference>
<evidence type="ECO:0000256" key="6">
    <source>
        <dbReference type="PROSITE-ProRule" id="PRU00146"/>
    </source>
</evidence>
<dbReference type="InterPro" id="IPR019787">
    <property type="entry name" value="Znf_PHD-finger"/>
</dbReference>
<dbReference type="PROSITE" id="PS50016">
    <property type="entry name" value="ZF_PHD_2"/>
    <property type="match status" value="1"/>
</dbReference>
<evidence type="ECO:0000259" key="8">
    <source>
        <dbReference type="PROSITE" id="PS50016"/>
    </source>
</evidence>
<dbReference type="GO" id="GO:0008270">
    <property type="term" value="F:zinc ion binding"/>
    <property type="evidence" value="ECO:0007669"/>
    <property type="project" value="UniProtKB-KW"/>
</dbReference>
<dbReference type="InterPro" id="IPR042163">
    <property type="entry name" value="PHF12"/>
</dbReference>
<dbReference type="InterPro" id="IPR032308">
    <property type="entry name" value="TDBD"/>
</dbReference>
<reference evidence="9" key="1">
    <citation type="submission" date="2021-01" db="EMBL/GenBank/DDBJ databases">
        <title>Adiantum capillus-veneris genome.</title>
        <authorList>
            <person name="Fang Y."/>
            <person name="Liao Q."/>
        </authorList>
    </citation>
    <scope>NUCLEOTIDE SEQUENCE</scope>
    <source>
        <strain evidence="9">H3</strain>
        <tissue evidence="9">Leaf</tissue>
    </source>
</reference>
<dbReference type="InterPro" id="IPR011011">
    <property type="entry name" value="Znf_FYVE_PHD"/>
</dbReference>
<sequence>MDAPILESSCSATIFKLREGERVEITQTTSTNQDDLHQFRFVESKLKLNNGFSSFSVAGLPGGNAAQDMSYYLQARAALSGGQCYRNIEDSCADQPSNVDQPGYANCVSLEHPQSSLSEAGKVESLFCLSQPDDLLGDTGCLRRSRCEAFESLKCVDNDELCSAGTKSKDGAQAAQASIATQQCIKEFFEAEAKVGFESVGLASSDQFRDQACISQEHLESNLSDIDRVDTFNCISQPDGFLGETSCIHRNVDEGVGCLQCSNGNGELCSDSEVSKDSGEAVQEGNAMEQSSQIGSEGEAKLSQSSHLVNANNIHQEPLQSALVEDASCILLADNLVEHTGRMYRSACEGSESSNNIAKPSSDATDLKVGERTVKRSHALQQGAEIFSEESLQSVPYDVDRVDDTSCASLQSTLLDGTVDDTCRTFGPDSLVENIGCLRDNACKGPASLKCFDIDANQCSSDGKVFCESIAMQLCVEAVPKTVELKTVKRPVSPIGIDRPIGQEPYQSTCVEKSTMFTPTSNFLTDNLTMSRASPCRIESADYGCPQPTRRNNTHVEPSTNIAAHQGNEEAVHKTLASEQLLPKEENINASVFRLEYPVESSFGSSKVVDSAVNQRSGPQVGESLCVKGDSLALPSFSSSNSAQVEEGASLCVKQVCLPDALGNSHSLAEPKSSTIAPLLPFRHSSKKLTNNICKAEISKYSSTGGGFTVCKRGSDSQRSAEEANGKLGENDIKKSVFPAYLVTSSSQSQAESISEANQDESGQFDSGGSVSPANFMHSSTQSQQTTEDSDKLDFWEERSVNRLICDSSKRHGRTVDSVGSRDFPSCMTSGSHKETSVKTEETQATGFQMKRKGTDEPQERGIRSGPRDKHRSHVRLLEEKSGRRLDNETLMSFRNRLVLQKQADTAKRKALESRKVSDHGEKNGKKVAISGKQGEESGKKVTISSKGNVMELKPMSSLTTSMVKDKSLKLLTRDIAKEALLEAGFRIDLRPRKSRDYQDSVYVSPDGHAYWSVPKAWEALKKLQAEKSAHIDRQGSSEDVSLVAGCHEKAAMSSLSGEKSRQSLAKDDRSALTEVFSRFGDDERLQSALTKRGACSGTNLEMPQDVIRQAKMTNADLTDILLGDLGLLRRFTQTFSKKQRSEVNKSTDSLTPRLAAADILDEKRGIKRKQDGIAVSEISERKILDGRGSAKKSQDICVFRSREDKKQETKRSLKQTMSETKATVVKHKNKKGEKRKARSGLRLEVRQSSSSGSEESTCHSTRTVFAWMIDRGAVLEREKIFFVDKRNHQVVKEGVVTREGILCSCCKRVFTVHGFEAHAGSKFGDWHQALVFTSGKQLLDRQLKAWDAEIHLRKAHNYIGISEDDTNDDTCLLCGDGGDLICCDGCPSTFHASCLQMDNVPDGDWYCPKCCCGVCCCHRHSEEKEDLTVILCNQCEHRYHIACLHGRDSFVGKEVFCGSSCEQIFSCLRSLVGISQSLPGGFSWTLLRCTEEDDMRESTQSITQIDCHSKLAVALLVIKECFNPMVDPRTNVDMITHAMYNRWSDFDRLNYAGFYTAVLEKDGEIISVATIRIHGVRLAEMPLIGTREKYRRQGMCRLLVGIIENLMSSLKVASFILPAIPELFDTWTLAFGFKPLDSSLKFSLKDISMMVFPGTELLQKPLLPSPMEDSSLMQEACAES</sequence>
<evidence type="ECO:0000313" key="9">
    <source>
        <dbReference type="EMBL" id="KAI5072481.1"/>
    </source>
</evidence>
<dbReference type="InterPro" id="IPR016181">
    <property type="entry name" value="Acyl_CoA_acyltransferase"/>
</dbReference>
<dbReference type="InterPro" id="IPR013083">
    <property type="entry name" value="Znf_RING/FYVE/PHD"/>
</dbReference>
<evidence type="ECO:0000256" key="2">
    <source>
        <dbReference type="ARBA" id="ARBA00022723"/>
    </source>
</evidence>
<dbReference type="Gene3D" id="3.30.40.10">
    <property type="entry name" value="Zinc/RING finger domain, C3HC4 (zinc finger)"/>
    <property type="match status" value="1"/>
</dbReference>
<dbReference type="GO" id="GO:0003714">
    <property type="term" value="F:transcription corepressor activity"/>
    <property type="evidence" value="ECO:0007669"/>
    <property type="project" value="InterPro"/>
</dbReference>
<dbReference type="Pfam" id="PF00628">
    <property type="entry name" value="PHD"/>
    <property type="match status" value="1"/>
</dbReference>
<evidence type="ECO:0000256" key="3">
    <source>
        <dbReference type="ARBA" id="ARBA00022771"/>
    </source>
</evidence>
<dbReference type="SMART" id="SM00249">
    <property type="entry name" value="PHD"/>
    <property type="match status" value="2"/>
</dbReference>
<protein>
    <recommendedName>
        <fullName evidence="8">PHD-type domain-containing protein</fullName>
    </recommendedName>
</protein>
<feature type="compositionally biased region" description="Basic and acidic residues" evidence="7">
    <location>
        <begin position="1202"/>
        <end position="1212"/>
    </location>
</feature>
<dbReference type="Pfam" id="PF16135">
    <property type="entry name" value="TDBD"/>
    <property type="match status" value="1"/>
</dbReference>
<evidence type="ECO:0000256" key="4">
    <source>
        <dbReference type="ARBA" id="ARBA00022833"/>
    </source>
</evidence>
<accession>A0A9D4URL4</accession>
<dbReference type="GO" id="GO:0005634">
    <property type="term" value="C:nucleus"/>
    <property type="evidence" value="ECO:0007669"/>
    <property type="project" value="UniProtKB-SubCell"/>
</dbReference>
<feature type="domain" description="PHD-type" evidence="8">
    <location>
        <begin position="1369"/>
        <end position="1414"/>
    </location>
</feature>
<feature type="region of interest" description="Disordered" evidence="7">
    <location>
        <begin position="749"/>
        <end position="794"/>
    </location>
</feature>